<evidence type="ECO:0000313" key="2">
    <source>
        <dbReference type="Proteomes" id="UP001419268"/>
    </source>
</evidence>
<dbReference type="AlphaFoldDB" id="A0AAP0HL46"/>
<name>A0AAP0HL46_9MAGN</name>
<dbReference type="Proteomes" id="UP001419268">
    <property type="component" value="Unassembled WGS sequence"/>
</dbReference>
<reference evidence="1 2" key="1">
    <citation type="submission" date="2024-01" db="EMBL/GenBank/DDBJ databases">
        <title>Genome assemblies of Stephania.</title>
        <authorList>
            <person name="Yang L."/>
        </authorList>
    </citation>
    <scope>NUCLEOTIDE SEQUENCE [LARGE SCALE GENOMIC DNA]</scope>
    <source>
        <strain evidence="1">JXDWG</strain>
        <tissue evidence="1">Leaf</tissue>
    </source>
</reference>
<protein>
    <submittedName>
        <fullName evidence="1">Uncharacterized protein</fullName>
    </submittedName>
</protein>
<gene>
    <name evidence="1" type="ORF">Scep_027478</name>
</gene>
<keyword evidence="2" id="KW-1185">Reference proteome</keyword>
<dbReference type="EMBL" id="JBBNAG010000012">
    <property type="protein sequence ID" value="KAK9088396.1"/>
    <property type="molecule type" value="Genomic_DNA"/>
</dbReference>
<sequence>MMTRKDQNIDGSSLGFFVISLKVKIPSDYINQENLKSEAFVWDCRIQGKRFRACHAAMFRVGILAALRSLKTRSVTSVMITTSHNQVSDNGVCKYVRGKLVISTNQPLGIS</sequence>
<evidence type="ECO:0000313" key="1">
    <source>
        <dbReference type="EMBL" id="KAK9088396.1"/>
    </source>
</evidence>
<organism evidence="1 2">
    <name type="scientific">Stephania cephalantha</name>
    <dbReference type="NCBI Taxonomy" id="152367"/>
    <lineage>
        <taxon>Eukaryota</taxon>
        <taxon>Viridiplantae</taxon>
        <taxon>Streptophyta</taxon>
        <taxon>Embryophyta</taxon>
        <taxon>Tracheophyta</taxon>
        <taxon>Spermatophyta</taxon>
        <taxon>Magnoliopsida</taxon>
        <taxon>Ranunculales</taxon>
        <taxon>Menispermaceae</taxon>
        <taxon>Menispermoideae</taxon>
        <taxon>Cissampelideae</taxon>
        <taxon>Stephania</taxon>
    </lineage>
</organism>
<comment type="caution">
    <text evidence="1">The sequence shown here is derived from an EMBL/GenBank/DDBJ whole genome shotgun (WGS) entry which is preliminary data.</text>
</comment>
<proteinExistence type="predicted"/>
<accession>A0AAP0HL46</accession>
<dbReference type="Gene3D" id="3.40.120.10">
    <property type="entry name" value="Alpha-D-Glucose-1,6-Bisphosphate, subunit A, domain 3"/>
    <property type="match status" value="1"/>
</dbReference>